<evidence type="ECO:0000313" key="7">
    <source>
        <dbReference type="Proteomes" id="UP001631949"/>
    </source>
</evidence>
<dbReference type="PANTHER" id="PTHR42806">
    <property type="entry name" value="GLYCINE CLEAVAGE SYSTEM P-PROTEIN"/>
    <property type="match status" value="1"/>
</dbReference>
<dbReference type="HAMAP" id="MF_00712">
    <property type="entry name" value="GcvPA"/>
    <property type="match status" value="1"/>
</dbReference>
<dbReference type="PANTHER" id="PTHR42806:SF1">
    <property type="entry name" value="GLYCINE DEHYDROGENASE (DECARBOXYLATING)"/>
    <property type="match status" value="1"/>
</dbReference>
<keyword evidence="7" id="KW-1185">Reference proteome</keyword>
<dbReference type="InterPro" id="IPR015422">
    <property type="entry name" value="PyrdxlP-dep_Trfase_small"/>
</dbReference>
<name>A0ABW9GZR2_9FIRM</name>
<reference evidence="6 7" key="1">
    <citation type="journal article" date="2016" name="Int. J. Syst. Evol. Microbiol.">
        <title>Peptococcus simiae sp. nov., isolated from rhesus macaque faeces and emended description of the genus Peptococcus.</title>
        <authorList>
            <person name="Shkoporov A.N."/>
            <person name="Efimov B.A."/>
            <person name="Kondova I."/>
            <person name="Ouwerling B."/>
            <person name="Chaplin A.V."/>
            <person name="Shcherbakova V.A."/>
            <person name="Langermans J.A.M."/>
        </authorList>
    </citation>
    <scope>NUCLEOTIDE SEQUENCE [LARGE SCALE GENOMIC DNA]</scope>
    <source>
        <strain evidence="6 7">M108</strain>
    </source>
</reference>
<evidence type="ECO:0000313" key="6">
    <source>
        <dbReference type="EMBL" id="MFM9414038.1"/>
    </source>
</evidence>
<comment type="similarity">
    <text evidence="4">Belongs to the GcvP family. N-terminal subunit subfamily.</text>
</comment>
<gene>
    <name evidence="4 6" type="primary">gcvPA</name>
    <name evidence="6" type="ORF">ACKQTC_06630</name>
</gene>
<evidence type="ECO:0000256" key="1">
    <source>
        <dbReference type="ARBA" id="ARBA00003788"/>
    </source>
</evidence>
<dbReference type="CDD" id="cd00613">
    <property type="entry name" value="GDC-P"/>
    <property type="match status" value="1"/>
</dbReference>
<comment type="catalytic activity">
    <reaction evidence="3 4">
        <text>N(6)-[(R)-lipoyl]-L-lysyl-[glycine-cleavage complex H protein] + glycine + H(+) = N(6)-[(R)-S(8)-aminomethyldihydrolipoyl]-L-lysyl-[glycine-cleavage complex H protein] + CO2</text>
        <dbReference type="Rhea" id="RHEA:24304"/>
        <dbReference type="Rhea" id="RHEA-COMP:10494"/>
        <dbReference type="Rhea" id="RHEA-COMP:10495"/>
        <dbReference type="ChEBI" id="CHEBI:15378"/>
        <dbReference type="ChEBI" id="CHEBI:16526"/>
        <dbReference type="ChEBI" id="CHEBI:57305"/>
        <dbReference type="ChEBI" id="CHEBI:83099"/>
        <dbReference type="ChEBI" id="CHEBI:83143"/>
        <dbReference type="EC" id="1.4.4.2"/>
    </reaction>
</comment>
<dbReference type="Gene3D" id="3.90.1150.10">
    <property type="entry name" value="Aspartate Aminotransferase, domain 1"/>
    <property type="match status" value="1"/>
</dbReference>
<dbReference type="EC" id="1.4.4.2" evidence="4"/>
<dbReference type="GO" id="GO:0004375">
    <property type="term" value="F:glycine dehydrogenase (decarboxylating) activity"/>
    <property type="evidence" value="ECO:0007669"/>
    <property type="project" value="UniProtKB-EC"/>
</dbReference>
<dbReference type="EMBL" id="JBJUVG010000009">
    <property type="protein sequence ID" value="MFM9414038.1"/>
    <property type="molecule type" value="Genomic_DNA"/>
</dbReference>
<dbReference type="InterPro" id="IPR049315">
    <property type="entry name" value="GDC-P_N"/>
</dbReference>
<dbReference type="PIRSF" id="PIRSF006815">
    <property type="entry name" value="GcvPA"/>
    <property type="match status" value="1"/>
</dbReference>
<dbReference type="NCBIfam" id="NF001696">
    <property type="entry name" value="PRK00451.1"/>
    <property type="match status" value="1"/>
</dbReference>
<evidence type="ECO:0000259" key="5">
    <source>
        <dbReference type="Pfam" id="PF02347"/>
    </source>
</evidence>
<dbReference type="InterPro" id="IPR023010">
    <property type="entry name" value="GcvPA"/>
</dbReference>
<dbReference type="SUPFAM" id="SSF53383">
    <property type="entry name" value="PLP-dependent transferases"/>
    <property type="match status" value="1"/>
</dbReference>
<dbReference type="InterPro" id="IPR020581">
    <property type="entry name" value="GDC_P"/>
</dbReference>
<evidence type="ECO:0000256" key="2">
    <source>
        <dbReference type="ARBA" id="ARBA00023002"/>
    </source>
</evidence>
<sequence length="439" mass="47777">MGGYIPVNEADRQAMLQAVGLETMADLYADIPEAVRLKEGLNLPDGMAEQTVRQKLADLARQNYSYDVVLRGAGSYHHYIPAAVSQIAAKENFVTCYTPYQAEISQGVLQGIFEFQTMIAELTTMDVSNASVYDGATAAGEAMAMSRERKKTKVLCAATANPMTQEVMNTYASGAEAPFERVAEADGRLDLAALKEALEDPEVCALYIESPNYYGLIENMQEIADLVHQAGAKLIFGANPLALAIYESPVAFGADIVVGDGQPLGLPMNYGGPSVGFMATTKKLMRRLPGRIVGETTDEDGNRAYVLTLQAREQHIRRDKASSNICSNQALCALTSAIYMGMMGPEGLREVAMQSRAKAHYLADGLAKIGYDRVHDGAFFHEFVTTTPVPARQVEAALREKHILSGLPLDDNRMLWCATEQVSKETLDQVLDCLKEVAQ</sequence>
<keyword evidence="2 4" id="KW-0560">Oxidoreductase</keyword>
<accession>A0ABW9GZR2</accession>
<evidence type="ECO:0000256" key="3">
    <source>
        <dbReference type="ARBA" id="ARBA00049026"/>
    </source>
</evidence>
<dbReference type="InterPro" id="IPR015424">
    <property type="entry name" value="PyrdxlP-dep_Trfase"/>
</dbReference>
<dbReference type="Pfam" id="PF02347">
    <property type="entry name" value="GDC-P"/>
    <property type="match status" value="1"/>
</dbReference>
<proteinExistence type="inferred from homology"/>
<dbReference type="Proteomes" id="UP001631949">
    <property type="component" value="Unassembled WGS sequence"/>
</dbReference>
<organism evidence="6 7">
    <name type="scientific">Peptococcus simiae</name>
    <dbReference type="NCBI Taxonomy" id="1643805"/>
    <lineage>
        <taxon>Bacteria</taxon>
        <taxon>Bacillati</taxon>
        <taxon>Bacillota</taxon>
        <taxon>Clostridia</taxon>
        <taxon>Eubacteriales</taxon>
        <taxon>Peptococcaceae</taxon>
        <taxon>Peptococcus</taxon>
    </lineage>
</organism>
<comment type="caution">
    <text evidence="6">The sequence shown here is derived from an EMBL/GenBank/DDBJ whole genome shotgun (WGS) entry which is preliminary data.</text>
</comment>
<protein>
    <recommendedName>
        <fullName evidence="4">Probable glycine dehydrogenase (decarboxylating) subunit 1</fullName>
        <ecNumber evidence="4">1.4.4.2</ecNumber>
    </recommendedName>
    <alternativeName>
        <fullName evidence="4">Glycine cleavage system P-protein subunit 1</fullName>
    </alternativeName>
    <alternativeName>
        <fullName evidence="4">Glycine decarboxylase subunit 1</fullName>
    </alternativeName>
    <alternativeName>
        <fullName evidence="4">Glycine dehydrogenase (aminomethyl-transferring) subunit 1</fullName>
    </alternativeName>
</protein>
<evidence type="ECO:0000256" key="4">
    <source>
        <dbReference type="HAMAP-Rule" id="MF_00712"/>
    </source>
</evidence>
<comment type="function">
    <text evidence="1 4">The glycine cleavage system catalyzes the degradation of glycine. The P protein binds the alpha-amino group of glycine through its pyridoxal phosphate cofactor; CO(2) is released and the remaining methylamine moiety is then transferred to the lipoamide cofactor of the H protein.</text>
</comment>
<dbReference type="Gene3D" id="3.40.640.10">
    <property type="entry name" value="Type I PLP-dependent aspartate aminotransferase-like (Major domain)"/>
    <property type="match status" value="1"/>
</dbReference>
<feature type="domain" description="Glycine cleavage system P-protein N-terminal" evidence="5">
    <location>
        <begin position="4"/>
        <end position="433"/>
    </location>
</feature>
<comment type="subunit">
    <text evidence="4">The glycine cleavage system is composed of four proteins: P, T, L and H. In this organism, the P 'protein' is a heterodimer of two subunits.</text>
</comment>
<dbReference type="RefSeq" id="WP_408977653.1">
    <property type="nucleotide sequence ID" value="NZ_JBJUVG010000009.1"/>
</dbReference>
<dbReference type="InterPro" id="IPR015421">
    <property type="entry name" value="PyrdxlP-dep_Trfase_major"/>
</dbReference>